<protein>
    <submittedName>
        <fullName evidence="1">Uncharacterized protein</fullName>
    </submittedName>
</protein>
<reference evidence="1 2" key="1">
    <citation type="journal article" date="2019" name="Commun. Biol.">
        <title>The bagworm genome reveals a unique fibroin gene that provides high tensile strength.</title>
        <authorList>
            <person name="Kono N."/>
            <person name="Nakamura H."/>
            <person name="Ohtoshi R."/>
            <person name="Tomita M."/>
            <person name="Numata K."/>
            <person name="Arakawa K."/>
        </authorList>
    </citation>
    <scope>NUCLEOTIDE SEQUENCE [LARGE SCALE GENOMIC DNA]</scope>
</reference>
<gene>
    <name evidence="1" type="ORF">EVAR_68240_1</name>
</gene>
<dbReference type="Proteomes" id="UP000299102">
    <property type="component" value="Unassembled WGS sequence"/>
</dbReference>
<dbReference type="AlphaFoldDB" id="A0A4C1ZUS1"/>
<keyword evidence="2" id="KW-1185">Reference proteome</keyword>
<proteinExistence type="predicted"/>
<evidence type="ECO:0000313" key="1">
    <source>
        <dbReference type="EMBL" id="GBP90415.1"/>
    </source>
</evidence>
<comment type="caution">
    <text evidence="1">The sequence shown here is derived from an EMBL/GenBank/DDBJ whole genome shotgun (WGS) entry which is preliminary data.</text>
</comment>
<organism evidence="1 2">
    <name type="scientific">Eumeta variegata</name>
    <name type="common">Bagworm moth</name>
    <name type="synonym">Eumeta japonica</name>
    <dbReference type="NCBI Taxonomy" id="151549"/>
    <lineage>
        <taxon>Eukaryota</taxon>
        <taxon>Metazoa</taxon>
        <taxon>Ecdysozoa</taxon>
        <taxon>Arthropoda</taxon>
        <taxon>Hexapoda</taxon>
        <taxon>Insecta</taxon>
        <taxon>Pterygota</taxon>
        <taxon>Neoptera</taxon>
        <taxon>Endopterygota</taxon>
        <taxon>Lepidoptera</taxon>
        <taxon>Glossata</taxon>
        <taxon>Ditrysia</taxon>
        <taxon>Tineoidea</taxon>
        <taxon>Psychidae</taxon>
        <taxon>Oiketicinae</taxon>
        <taxon>Eumeta</taxon>
    </lineage>
</organism>
<accession>A0A4C1ZUS1</accession>
<name>A0A4C1ZUS1_EUMVA</name>
<sequence length="113" mass="12379">MYGQSSSGNWISCASPEAFDGIFGDVHDQNSNAWVCSKSDPFKRDSNRSEFSNVDALTQLERPRAKIARREIPPRVNQVTDGDRAGPVEPISVAGSDCIRFSIGYSLPLPVFS</sequence>
<dbReference type="EMBL" id="BGZK01002082">
    <property type="protein sequence ID" value="GBP90415.1"/>
    <property type="molecule type" value="Genomic_DNA"/>
</dbReference>
<evidence type="ECO:0000313" key="2">
    <source>
        <dbReference type="Proteomes" id="UP000299102"/>
    </source>
</evidence>